<name>A0ABP2KTV9_9BACE</name>
<dbReference type="Proteomes" id="UP000010321">
    <property type="component" value="Unassembled WGS sequence"/>
</dbReference>
<evidence type="ECO:0000256" key="1">
    <source>
        <dbReference type="SAM" id="MobiDB-lite"/>
    </source>
</evidence>
<evidence type="ECO:0000313" key="3">
    <source>
        <dbReference type="Proteomes" id="UP000010321"/>
    </source>
</evidence>
<sequence length="39" mass="4194">MVSPAVKAKEALLLPPQEEKSKATKNKTDNTSLLIVSVN</sequence>
<dbReference type="EMBL" id="AFBM01000010">
    <property type="protein sequence ID" value="EGF53030.1"/>
    <property type="molecule type" value="Genomic_DNA"/>
</dbReference>
<evidence type="ECO:0000313" key="2">
    <source>
        <dbReference type="EMBL" id="EGF53030.1"/>
    </source>
</evidence>
<protein>
    <submittedName>
        <fullName evidence="2">Uncharacterized protein</fullName>
    </submittedName>
</protein>
<accession>A0ABP2KTV9</accession>
<organism evidence="2 3">
    <name type="scientific">Bacteroides clarus YIT 12056</name>
    <dbReference type="NCBI Taxonomy" id="762984"/>
    <lineage>
        <taxon>Bacteria</taxon>
        <taxon>Pseudomonadati</taxon>
        <taxon>Bacteroidota</taxon>
        <taxon>Bacteroidia</taxon>
        <taxon>Bacteroidales</taxon>
        <taxon>Bacteroidaceae</taxon>
        <taxon>Bacteroides</taxon>
    </lineage>
</organism>
<keyword evidence="3" id="KW-1185">Reference proteome</keyword>
<reference evidence="2 3" key="1">
    <citation type="submission" date="2011-02" db="EMBL/GenBank/DDBJ databases">
        <authorList>
            <person name="Weinstock G."/>
            <person name="Sodergren E."/>
            <person name="Clifton S."/>
            <person name="Fulton L."/>
            <person name="Fulton B."/>
            <person name="Courtney L."/>
            <person name="Fronick C."/>
            <person name="Harrison M."/>
            <person name="Strong C."/>
            <person name="Farmer C."/>
            <person name="Delahaunty K."/>
            <person name="Markovic C."/>
            <person name="Hall O."/>
            <person name="Minx P."/>
            <person name="Tomlinson C."/>
            <person name="Mitreva M."/>
            <person name="Hou S."/>
            <person name="Chen J."/>
            <person name="Wollam A."/>
            <person name="Pepin K.H."/>
            <person name="Johnson M."/>
            <person name="Bhonagiri V."/>
            <person name="Zhang X."/>
            <person name="Suruliraj S."/>
            <person name="Warren W."/>
            <person name="Chinwalla A."/>
            <person name="Mardis E.R."/>
            <person name="Wilson R.K."/>
        </authorList>
    </citation>
    <scope>NUCLEOTIDE SEQUENCE [LARGE SCALE GENOMIC DNA]</scope>
    <source>
        <strain evidence="2 3">YIT 12056</strain>
    </source>
</reference>
<gene>
    <name evidence="2" type="ORF">HMPREF9445_01359</name>
</gene>
<proteinExistence type="predicted"/>
<feature type="region of interest" description="Disordered" evidence="1">
    <location>
        <begin position="1"/>
        <end position="31"/>
    </location>
</feature>
<comment type="caution">
    <text evidence="2">The sequence shown here is derived from an EMBL/GenBank/DDBJ whole genome shotgun (WGS) entry which is preliminary data.</text>
</comment>
<feature type="compositionally biased region" description="Basic and acidic residues" evidence="1">
    <location>
        <begin position="17"/>
        <end position="28"/>
    </location>
</feature>